<dbReference type="GO" id="GO:0016787">
    <property type="term" value="F:hydrolase activity"/>
    <property type="evidence" value="ECO:0007669"/>
    <property type="project" value="UniProtKB-KW"/>
</dbReference>
<dbReference type="STRING" id="1499966.U14_04401"/>
<keyword evidence="3" id="KW-0547">Nucleotide-binding</keyword>
<gene>
    <name evidence="8" type="ORF">U14_04401</name>
</gene>
<dbReference type="SMART" id="SM01211">
    <property type="entry name" value="GATase_5"/>
    <property type="match status" value="1"/>
</dbReference>
<dbReference type="PROSITE" id="PS51273">
    <property type="entry name" value="GATASE_TYPE_1"/>
    <property type="match status" value="1"/>
</dbReference>
<dbReference type="EMBL" id="DF820459">
    <property type="protein sequence ID" value="GAK53141.1"/>
    <property type="molecule type" value="Genomic_DNA"/>
</dbReference>
<evidence type="ECO:0000256" key="6">
    <source>
        <dbReference type="ARBA" id="ARBA00022840"/>
    </source>
</evidence>
<evidence type="ECO:0000313" key="9">
    <source>
        <dbReference type="Proteomes" id="UP000030700"/>
    </source>
</evidence>
<keyword evidence="5" id="KW-0378">Hydrolase</keyword>
<evidence type="ECO:0000256" key="2">
    <source>
        <dbReference type="ARBA" id="ARBA00022598"/>
    </source>
</evidence>
<keyword evidence="6" id="KW-0067">ATP-binding</keyword>
<dbReference type="InterPro" id="IPR029062">
    <property type="entry name" value="Class_I_gatase-like"/>
</dbReference>
<evidence type="ECO:0000313" key="8">
    <source>
        <dbReference type="EMBL" id="GAK53141.1"/>
    </source>
</evidence>
<dbReference type="GO" id="GO:0005524">
    <property type="term" value="F:ATP binding"/>
    <property type="evidence" value="ECO:0007669"/>
    <property type="project" value="UniProtKB-KW"/>
</dbReference>
<proteinExistence type="predicted"/>
<evidence type="ECO:0000256" key="3">
    <source>
        <dbReference type="ARBA" id="ARBA00022741"/>
    </source>
</evidence>
<dbReference type="PANTHER" id="PTHR10099">
    <property type="entry name" value="PHOSPHORIBOSYLFORMYLGLYCINAMIDINE SYNTHASE"/>
    <property type="match status" value="1"/>
</dbReference>
<protein>
    <submittedName>
        <fullName evidence="8">Phosphoribosylformylglycinamidine synthase I</fullName>
    </submittedName>
</protein>
<reference evidence="8" key="1">
    <citation type="journal article" date="2015" name="PeerJ">
        <title>First genomic representation of candidate bacterial phylum KSB3 points to enhanced environmental sensing as a trigger of wastewater bulking.</title>
        <authorList>
            <person name="Sekiguchi Y."/>
            <person name="Ohashi A."/>
            <person name="Parks D.H."/>
            <person name="Yamauchi T."/>
            <person name="Tyson G.W."/>
            <person name="Hugenholtz P."/>
        </authorList>
    </citation>
    <scope>NUCLEOTIDE SEQUENCE [LARGE SCALE GENOMIC DNA]</scope>
</reference>
<keyword evidence="4" id="KW-0658">Purine biosynthesis</keyword>
<keyword evidence="7" id="KW-0315">Glutamine amidotransferase</keyword>
<dbReference type="InterPro" id="IPR010075">
    <property type="entry name" value="PRibForGlyAmidine_synth_PurQ"/>
</dbReference>
<dbReference type="AlphaFoldDB" id="A0A0S6W0G2"/>
<dbReference type="Pfam" id="PF13507">
    <property type="entry name" value="GATase_5"/>
    <property type="match status" value="1"/>
</dbReference>
<dbReference type="GO" id="GO:0004642">
    <property type="term" value="F:phosphoribosylformylglycinamidine synthase activity"/>
    <property type="evidence" value="ECO:0007669"/>
    <property type="project" value="InterPro"/>
</dbReference>
<evidence type="ECO:0000256" key="1">
    <source>
        <dbReference type="ARBA" id="ARBA00022490"/>
    </source>
</evidence>
<keyword evidence="1" id="KW-0963">Cytoplasm</keyword>
<dbReference type="GO" id="GO:0005737">
    <property type="term" value="C:cytoplasm"/>
    <property type="evidence" value="ECO:0007669"/>
    <property type="project" value="TreeGrafter"/>
</dbReference>
<organism evidence="8">
    <name type="scientific">Candidatus Moduliflexus flocculans</name>
    <dbReference type="NCBI Taxonomy" id="1499966"/>
    <lineage>
        <taxon>Bacteria</taxon>
        <taxon>Candidatus Moduliflexota</taxon>
        <taxon>Candidatus Moduliflexia</taxon>
        <taxon>Candidatus Moduliflexales</taxon>
        <taxon>Candidatus Moduliflexaceae</taxon>
    </lineage>
</organism>
<evidence type="ECO:0000256" key="7">
    <source>
        <dbReference type="ARBA" id="ARBA00022962"/>
    </source>
</evidence>
<keyword evidence="9" id="KW-1185">Reference proteome</keyword>
<dbReference type="Gene3D" id="3.40.50.880">
    <property type="match status" value="1"/>
</dbReference>
<dbReference type="Proteomes" id="UP000030700">
    <property type="component" value="Unassembled WGS sequence"/>
</dbReference>
<dbReference type="PANTHER" id="PTHR10099:SF1">
    <property type="entry name" value="PHOSPHORIBOSYLFORMYLGLYCINAMIDINE SYNTHASE"/>
    <property type="match status" value="1"/>
</dbReference>
<dbReference type="HOGENOM" id="CLU_001031_3_0_0"/>
<dbReference type="PIRSF" id="PIRSF001586">
    <property type="entry name" value="FGAM_synth_I"/>
    <property type="match status" value="1"/>
</dbReference>
<dbReference type="GO" id="GO:0006189">
    <property type="term" value="P:'de novo' IMP biosynthetic process"/>
    <property type="evidence" value="ECO:0007669"/>
    <property type="project" value="InterPro"/>
</dbReference>
<sequence>MKQVNALIITGFGINCEEEMAAAYRLAGAEAAIVHANDILVDGFSIHAFDILNFPGGFSFGDDIASGKVMANKILYKTLPSGQTFIDDIRKFLADGKFVLGVCNGFQMLVKMGLLPNIGGNIAQEVTLTRNVSGKFEDRWCRCTVTPNAKTPFLNGLDTLYLPVRHGEGQLVIKDDATRQAILEKTLNCLSYADEQGNPTADYPLNPNGSELNCAGLTDPTGQVLGMMPHPEACLSLYNRPDWARLKREQPGISEEGDGLKIFKNIVAHIRTR</sequence>
<evidence type="ECO:0000256" key="5">
    <source>
        <dbReference type="ARBA" id="ARBA00022801"/>
    </source>
</evidence>
<dbReference type="SUPFAM" id="SSF52317">
    <property type="entry name" value="Class I glutamine amidotransferase-like"/>
    <property type="match status" value="1"/>
</dbReference>
<evidence type="ECO:0000256" key="4">
    <source>
        <dbReference type="ARBA" id="ARBA00022755"/>
    </source>
</evidence>
<accession>A0A0S6W0G2</accession>
<keyword evidence="2" id="KW-0436">Ligase</keyword>
<name>A0A0S6W0G2_9BACT</name>